<reference evidence="2 3" key="1">
    <citation type="submission" date="2020-08" db="EMBL/GenBank/DDBJ databases">
        <title>Genomic Encyclopedia of Type Strains, Phase IV (KMG-IV): sequencing the most valuable type-strain genomes for metagenomic binning, comparative biology and taxonomic classification.</title>
        <authorList>
            <person name="Goeker M."/>
        </authorList>
    </citation>
    <scope>NUCLEOTIDE SEQUENCE [LARGE SCALE GENOMIC DNA]</scope>
    <source>
        <strain evidence="2 3">DSM 15867</strain>
    </source>
</reference>
<accession>A0A7W7AGQ8</accession>
<organism evidence="2 3">
    <name type="scientific">Sphingomonas abaci</name>
    <dbReference type="NCBI Taxonomy" id="237611"/>
    <lineage>
        <taxon>Bacteria</taxon>
        <taxon>Pseudomonadati</taxon>
        <taxon>Pseudomonadota</taxon>
        <taxon>Alphaproteobacteria</taxon>
        <taxon>Sphingomonadales</taxon>
        <taxon>Sphingomonadaceae</taxon>
        <taxon>Sphingomonas</taxon>
    </lineage>
</organism>
<name>A0A7W7AGQ8_9SPHN</name>
<evidence type="ECO:0000313" key="3">
    <source>
        <dbReference type="Proteomes" id="UP000574769"/>
    </source>
</evidence>
<feature type="region of interest" description="Disordered" evidence="1">
    <location>
        <begin position="294"/>
        <end position="320"/>
    </location>
</feature>
<comment type="caution">
    <text evidence="2">The sequence shown here is derived from an EMBL/GenBank/DDBJ whole genome shotgun (WGS) entry which is preliminary data.</text>
</comment>
<dbReference type="RefSeq" id="WP_184111762.1">
    <property type="nucleotide sequence ID" value="NZ_JACHNY010000001.1"/>
</dbReference>
<dbReference type="EMBL" id="JACHNY010000001">
    <property type="protein sequence ID" value="MBB4616732.1"/>
    <property type="molecule type" value="Genomic_DNA"/>
</dbReference>
<evidence type="ECO:0000256" key="1">
    <source>
        <dbReference type="SAM" id="MobiDB-lite"/>
    </source>
</evidence>
<dbReference type="AlphaFoldDB" id="A0A7W7AGQ8"/>
<protein>
    <submittedName>
        <fullName evidence="2">Uncharacterized protein</fullName>
    </submittedName>
</protein>
<gene>
    <name evidence="2" type="ORF">GGQ96_000838</name>
</gene>
<evidence type="ECO:0000313" key="2">
    <source>
        <dbReference type="EMBL" id="MBB4616732.1"/>
    </source>
</evidence>
<dbReference type="Proteomes" id="UP000574769">
    <property type="component" value="Unassembled WGS sequence"/>
</dbReference>
<keyword evidence="3" id="KW-1185">Reference proteome</keyword>
<proteinExistence type="predicted"/>
<sequence length="597" mass="66337">MISYRPSSASMLNLFRLHTLRRIRLSPTDSQIIEVECEFTNVSFFGEQRCVWLPINEIAVVPLGTLITDDEFNEVPLPRTHQRVKAFRTDRLVDLVVSHPAAIETPNGRVMTAQSKSEFPCYVHHEGALPVAVPAMELTRFYLAAVSVAVDNIMRFDVDPEAVFDTYCDLSRTGYLDAARREFRIVPKPGLCDRGAALQIAQVMTDESLRLTVAGLARGIRRLAASGSDAEMPFVRSPAPLDLKFVIANQEDGRFFRQEGHVMAERVISDYRKPAFERLVVELPVGYDRASFNEPGRVPAMDSRPPIDPEATETRERKPGTRSLKIISAQGGIAQTFPFLNGVKTRYEERTRMPPPLPRPPEPPPTPIKEYSSLPRGGRELVARLNVVPQSDPEPQIERTTLDNQQFAETDPTFQPTLVTVDVRRLDARMGRFVSAGSALASDGFVDLAGSSLVGGGQQALRVFELARACGSWAWSTRRGRGRYVAFLPLLVGRRIVWAVSIERKAERHLPMGLFVSREPVAELDFIARTLAALARRNSHSSEDGGTFPDQDYADVRFASLIHSASRQKRVSALAADLFDRAVALAKREGGYDADAV</sequence>